<protein>
    <recommendedName>
        <fullName evidence="3">Transcriptional regulator</fullName>
    </recommendedName>
</protein>
<reference evidence="1 2" key="1">
    <citation type="submission" date="2023-01" db="EMBL/GenBank/DDBJ databases">
        <title>Sequencing of the bacterial strains from artisanal fermented milk Matsoni.</title>
        <authorList>
            <person name="Rozman V."/>
            <person name="Accetto T."/>
            <person name="Bogovic Matijasic B."/>
        </authorList>
    </citation>
    <scope>NUCLEOTIDE SEQUENCE [LARGE SCALE GENOMIC DNA]</scope>
    <source>
        <strain evidence="2">lbl143</strain>
    </source>
</reference>
<dbReference type="AlphaFoldDB" id="A0ABD4W2Z3"/>
<name>A0ABD4W2Z3_9LACO</name>
<organism evidence="1 2">
    <name type="scientific">Lactobacillus delbrueckii</name>
    <dbReference type="NCBI Taxonomy" id="1584"/>
    <lineage>
        <taxon>Bacteria</taxon>
        <taxon>Bacillati</taxon>
        <taxon>Bacillota</taxon>
        <taxon>Bacilli</taxon>
        <taxon>Lactobacillales</taxon>
        <taxon>Lactobacillaceae</taxon>
        <taxon>Lactobacillus</taxon>
    </lineage>
</organism>
<dbReference type="EMBL" id="JAQIEV010000032">
    <property type="protein sequence ID" value="MDA3782968.1"/>
    <property type="molecule type" value="Genomic_DNA"/>
</dbReference>
<comment type="caution">
    <text evidence="1">The sequence shown here is derived from an EMBL/GenBank/DDBJ whole genome shotgun (WGS) entry which is preliminary data.</text>
</comment>
<sequence length="121" mass="14051">MMEADVESNIDRLDREEIIAQVFYSAELNRDFYKSVYSSQKEIDVIGEISRHIAVLLRKIIKEEGMTDNYKASDFVTVFRIGLTYTMIDNLFSHHPLDYDVIADRVNSALHFTLSNHTSEE</sequence>
<accession>A0ABD4W2Z3</accession>
<proteinExistence type="predicted"/>
<dbReference type="RefSeq" id="WP_231524302.1">
    <property type="nucleotide sequence ID" value="NZ_BNIF01000035.1"/>
</dbReference>
<evidence type="ECO:0000313" key="2">
    <source>
        <dbReference type="Proteomes" id="UP001213083"/>
    </source>
</evidence>
<gene>
    <name evidence="1" type="ORF">PF593_07425</name>
</gene>
<dbReference type="Proteomes" id="UP001213083">
    <property type="component" value="Unassembled WGS sequence"/>
</dbReference>
<evidence type="ECO:0000313" key="1">
    <source>
        <dbReference type="EMBL" id="MDA3782968.1"/>
    </source>
</evidence>
<evidence type="ECO:0008006" key="3">
    <source>
        <dbReference type="Google" id="ProtNLM"/>
    </source>
</evidence>